<dbReference type="EMBL" id="KN833060">
    <property type="protein sequence ID" value="KIM74492.1"/>
    <property type="molecule type" value="Genomic_DNA"/>
</dbReference>
<dbReference type="InParanoid" id="A0A0C3BAY4"/>
<dbReference type="AlphaFoldDB" id="A0A0C3BAY4"/>
<evidence type="ECO:0000313" key="2">
    <source>
        <dbReference type="Proteomes" id="UP000054166"/>
    </source>
</evidence>
<dbReference type="OrthoDB" id="3047665at2759"/>
<dbReference type="Proteomes" id="UP000054166">
    <property type="component" value="Unassembled WGS sequence"/>
</dbReference>
<sequence>MSESIGPQTPLNALPSSKTTVLTKIAGVKYCQDAAVSAYIIVKWLGDNGKQFSKDLGPWKPINTEGQFVLIDEGIPDGAWVNFSSYVSAVGEYTYDTWFEHDKNAGKGTEFRQSLEVNSEGLMYAGIVLLHLYYYHVDTDFEGESVIDNPNIEEVSLSWKRAHVRAVSFIAEDLIAMQLAAMNGITKRHSTTGTSFGLERMTDFPGIGGSRSLNLPFNSIGFKCLSWDMEHWRSSELLWVCTTHTHTRRYPYADRALEYLDIKPTINDPYIDVQVLLQYMGVQLPCTCDIYLGMGAMTQ</sequence>
<accession>A0A0C3BAY4</accession>
<dbReference type="HOGENOM" id="CLU_931012_0_0_1"/>
<proteinExistence type="predicted"/>
<gene>
    <name evidence="1" type="ORF">PILCRDRAFT_92560</name>
</gene>
<name>A0A0C3BAY4_PILCF</name>
<keyword evidence="2" id="KW-1185">Reference proteome</keyword>
<protein>
    <submittedName>
        <fullName evidence="1">Uncharacterized protein</fullName>
    </submittedName>
</protein>
<reference evidence="2" key="2">
    <citation type="submission" date="2015-01" db="EMBL/GenBank/DDBJ databases">
        <title>Evolutionary Origins and Diversification of the Mycorrhizal Mutualists.</title>
        <authorList>
            <consortium name="DOE Joint Genome Institute"/>
            <consortium name="Mycorrhizal Genomics Consortium"/>
            <person name="Kohler A."/>
            <person name="Kuo A."/>
            <person name="Nagy L.G."/>
            <person name="Floudas D."/>
            <person name="Copeland A."/>
            <person name="Barry K.W."/>
            <person name="Cichocki N."/>
            <person name="Veneault-Fourrey C."/>
            <person name="LaButti K."/>
            <person name="Lindquist E.A."/>
            <person name="Lipzen A."/>
            <person name="Lundell T."/>
            <person name="Morin E."/>
            <person name="Murat C."/>
            <person name="Riley R."/>
            <person name="Ohm R."/>
            <person name="Sun H."/>
            <person name="Tunlid A."/>
            <person name="Henrissat B."/>
            <person name="Grigoriev I.V."/>
            <person name="Hibbett D.S."/>
            <person name="Martin F."/>
        </authorList>
    </citation>
    <scope>NUCLEOTIDE SEQUENCE [LARGE SCALE GENOMIC DNA]</scope>
    <source>
        <strain evidence="2">F 1598</strain>
    </source>
</reference>
<organism evidence="1 2">
    <name type="scientific">Piloderma croceum (strain F 1598)</name>
    <dbReference type="NCBI Taxonomy" id="765440"/>
    <lineage>
        <taxon>Eukaryota</taxon>
        <taxon>Fungi</taxon>
        <taxon>Dikarya</taxon>
        <taxon>Basidiomycota</taxon>
        <taxon>Agaricomycotina</taxon>
        <taxon>Agaricomycetes</taxon>
        <taxon>Agaricomycetidae</taxon>
        <taxon>Atheliales</taxon>
        <taxon>Atheliaceae</taxon>
        <taxon>Piloderma</taxon>
    </lineage>
</organism>
<evidence type="ECO:0000313" key="1">
    <source>
        <dbReference type="EMBL" id="KIM74492.1"/>
    </source>
</evidence>
<reference evidence="1 2" key="1">
    <citation type="submission" date="2014-04" db="EMBL/GenBank/DDBJ databases">
        <authorList>
            <consortium name="DOE Joint Genome Institute"/>
            <person name="Kuo A."/>
            <person name="Tarkka M."/>
            <person name="Buscot F."/>
            <person name="Kohler A."/>
            <person name="Nagy L.G."/>
            <person name="Floudas D."/>
            <person name="Copeland A."/>
            <person name="Barry K.W."/>
            <person name="Cichocki N."/>
            <person name="Veneault-Fourrey C."/>
            <person name="LaButti K."/>
            <person name="Lindquist E.A."/>
            <person name="Lipzen A."/>
            <person name="Lundell T."/>
            <person name="Morin E."/>
            <person name="Murat C."/>
            <person name="Sun H."/>
            <person name="Tunlid A."/>
            <person name="Henrissat B."/>
            <person name="Grigoriev I.V."/>
            <person name="Hibbett D.S."/>
            <person name="Martin F."/>
            <person name="Nordberg H.P."/>
            <person name="Cantor M.N."/>
            <person name="Hua S.X."/>
        </authorList>
    </citation>
    <scope>NUCLEOTIDE SEQUENCE [LARGE SCALE GENOMIC DNA]</scope>
    <source>
        <strain evidence="1 2">F 1598</strain>
    </source>
</reference>